<evidence type="ECO:0000313" key="2">
    <source>
        <dbReference type="Proteomes" id="UP000291117"/>
    </source>
</evidence>
<dbReference type="OrthoDB" id="1448085at2"/>
<organism evidence="1 2">
    <name type="scientific">Pedobacter hiemivivus</name>
    <dbReference type="NCBI Taxonomy" id="2530454"/>
    <lineage>
        <taxon>Bacteria</taxon>
        <taxon>Pseudomonadati</taxon>
        <taxon>Bacteroidota</taxon>
        <taxon>Sphingobacteriia</taxon>
        <taxon>Sphingobacteriales</taxon>
        <taxon>Sphingobacteriaceae</taxon>
        <taxon>Pedobacter</taxon>
    </lineage>
</organism>
<sequence>MTWQNSIRDSLLSFDLEVSKVGTSTSIIDEGIEIDLKGKKYINSIYQTLQEKSVSSKYDDLTIQQIKDLCLSIRALIDETIKPLTPEQIKNPEIQGMYMSLAFARRILQNKLAKSNPRISISARKSSLSSTTYRNMSQNFEQPIYAQDVYEGYELGLSSFVFNEDIIVNKQEFLNVVNADANNLAVDDQGLYVFQYVLNNTTTNSLSLKDLLVEIDNYVASHPENIDSSGSSCLGGWWPSGSSHGCCGNYSGCCWFWRSSCYIHDKICTKCKPKWFCLPGCISDPDYESNGSPFTFIEDNTENESLGDVTLVHTFSTEEDVEDLDTDIMIYCATILEIKYGIIDSQVPIFLNNQKFYTSSSFTDLVSDGYYKFDIHNNNNNYIVNSKVIAIYQWTP</sequence>
<gene>
    <name evidence="1" type="ORF">EZ444_03275</name>
</gene>
<evidence type="ECO:0000313" key="1">
    <source>
        <dbReference type="EMBL" id="TCC98322.1"/>
    </source>
</evidence>
<comment type="caution">
    <text evidence="1">The sequence shown here is derived from an EMBL/GenBank/DDBJ whole genome shotgun (WGS) entry which is preliminary data.</text>
</comment>
<accession>A0A4R0NGE2</accession>
<dbReference type="RefSeq" id="WP_131607269.1">
    <property type="nucleotide sequence ID" value="NZ_SJSM01000002.1"/>
</dbReference>
<dbReference type="Proteomes" id="UP000291117">
    <property type="component" value="Unassembled WGS sequence"/>
</dbReference>
<dbReference type="AlphaFoldDB" id="A0A4R0NGE2"/>
<dbReference type="EMBL" id="SJSM01000002">
    <property type="protein sequence ID" value="TCC98322.1"/>
    <property type="molecule type" value="Genomic_DNA"/>
</dbReference>
<proteinExistence type="predicted"/>
<protein>
    <submittedName>
        <fullName evidence="1">Uncharacterized protein</fullName>
    </submittedName>
</protein>
<keyword evidence="2" id="KW-1185">Reference proteome</keyword>
<name>A0A4R0NGE2_9SPHI</name>
<reference evidence="1 2" key="1">
    <citation type="submission" date="2019-02" db="EMBL/GenBank/DDBJ databases">
        <title>Pedobacter sp. RP-3-8 sp. nov., isolated from Arctic soil.</title>
        <authorList>
            <person name="Dahal R.H."/>
        </authorList>
    </citation>
    <scope>NUCLEOTIDE SEQUENCE [LARGE SCALE GENOMIC DNA]</scope>
    <source>
        <strain evidence="1 2">RP-3-8</strain>
    </source>
</reference>